<evidence type="ECO:0000313" key="7">
    <source>
        <dbReference type="EMBL" id="PJO65285.1"/>
    </source>
</evidence>
<dbReference type="EMBL" id="JQIM01000009">
    <property type="protein sequence ID" value="KGX10926.1"/>
    <property type="molecule type" value="Genomic_DNA"/>
</dbReference>
<protein>
    <submittedName>
        <fullName evidence="7">Non-heme iron oxygenase ferredoxin subunit</fullName>
    </submittedName>
    <submittedName>
        <fullName evidence="6">Rieske [2Fe-2S] domain protein</fullName>
    </submittedName>
</protein>
<evidence type="ECO:0000256" key="2">
    <source>
        <dbReference type="ARBA" id="ARBA00022723"/>
    </source>
</evidence>
<dbReference type="AlphaFoldDB" id="A0A069BCD9"/>
<reference evidence="7 9" key="2">
    <citation type="submission" date="2017-11" db="EMBL/GenBank/DDBJ databases">
        <title>Molecular characterization of Burkholderia pseudomallei and closely related isolates from Vietnam.</title>
        <authorList>
            <person name="Ustinov D.V."/>
            <person name="Antonov A.S."/>
            <person name="Avdusheva E.F."/>
            <person name="Shpak I.M."/>
            <person name="Zakharova I.B."/>
            <person name="Thi L.A."/>
            <person name="Teteryatnikova N."/>
            <person name="Lopasteyskaya Y.A."/>
            <person name="Kuzyutina J.A."/>
            <person name="Ngo T.N."/>
            <person name="Victorov D.V."/>
        </authorList>
    </citation>
    <scope>NUCLEOTIDE SEQUENCE [LARGE SCALE GENOMIC DNA]</scope>
    <source>
        <strain evidence="7 9">V1512</strain>
    </source>
</reference>
<dbReference type="OMA" id="DICPHAN"/>
<evidence type="ECO:0000256" key="1">
    <source>
        <dbReference type="ARBA" id="ARBA00022714"/>
    </source>
</evidence>
<dbReference type="InterPro" id="IPR017941">
    <property type="entry name" value="Rieske_2Fe-2S"/>
</dbReference>
<dbReference type="GeneID" id="93063058"/>
<dbReference type="PROSITE" id="PS51296">
    <property type="entry name" value="RIESKE"/>
    <property type="match status" value="1"/>
</dbReference>
<dbReference type="SUPFAM" id="SSF50022">
    <property type="entry name" value="ISP domain"/>
    <property type="match status" value="1"/>
</dbReference>
<organism evidence="6 8">
    <name type="scientific">Burkholderia pseudomallei</name>
    <name type="common">Pseudomonas pseudomallei</name>
    <dbReference type="NCBI Taxonomy" id="28450"/>
    <lineage>
        <taxon>Bacteria</taxon>
        <taxon>Pseudomonadati</taxon>
        <taxon>Pseudomonadota</taxon>
        <taxon>Betaproteobacteria</taxon>
        <taxon>Burkholderiales</taxon>
        <taxon>Burkholderiaceae</taxon>
        <taxon>Burkholderia</taxon>
        <taxon>pseudomallei group</taxon>
    </lineage>
</organism>
<keyword evidence="3" id="KW-0408">Iron</keyword>
<dbReference type="OrthoDB" id="9800167at2"/>
<dbReference type="RefSeq" id="WP_004184916.1">
    <property type="nucleotide sequence ID" value="NZ_AP028072.1"/>
</dbReference>
<dbReference type="PANTHER" id="PTHR21496:SF23">
    <property type="entry name" value="3-PHENYLPROPIONATE_CINNAMIC ACID DIOXYGENASE FERREDOXIN SUBUNIT"/>
    <property type="match status" value="1"/>
</dbReference>
<dbReference type="Proteomes" id="UP000231878">
    <property type="component" value="Unassembled WGS sequence"/>
</dbReference>
<dbReference type="Proteomes" id="UP000030475">
    <property type="component" value="Unassembled WGS sequence"/>
</dbReference>
<evidence type="ECO:0000256" key="4">
    <source>
        <dbReference type="ARBA" id="ARBA00023014"/>
    </source>
</evidence>
<dbReference type="Pfam" id="PF00355">
    <property type="entry name" value="Rieske"/>
    <property type="match status" value="1"/>
</dbReference>
<dbReference type="PANTHER" id="PTHR21496">
    <property type="entry name" value="FERREDOXIN-RELATED"/>
    <property type="match status" value="1"/>
</dbReference>
<evidence type="ECO:0000313" key="9">
    <source>
        <dbReference type="Proteomes" id="UP000231878"/>
    </source>
</evidence>
<dbReference type="CDD" id="cd03528">
    <property type="entry name" value="Rieske_RO_ferredoxin"/>
    <property type="match status" value="1"/>
</dbReference>
<sequence>MSEQWVCAGHAGALSEDSPIEFKRTDGVEIGIYRVGDDVYALENVCPHAYALLTQGFVDEGTVECPLHEAVFDIKTGQCLKGPGGRALKTYAVRLAGEEIQIKVE</sequence>
<dbReference type="GO" id="GO:0051537">
    <property type="term" value="F:2 iron, 2 sulfur cluster binding"/>
    <property type="evidence" value="ECO:0007669"/>
    <property type="project" value="UniProtKB-KW"/>
</dbReference>
<dbReference type="GO" id="GO:0046872">
    <property type="term" value="F:metal ion binding"/>
    <property type="evidence" value="ECO:0007669"/>
    <property type="project" value="UniProtKB-KW"/>
</dbReference>
<dbReference type="EMBL" id="PHRB01000014">
    <property type="protein sequence ID" value="PJO65285.1"/>
    <property type="molecule type" value="Genomic_DNA"/>
</dbReference>
<gene>
    <name evidence="7" type="ORF">CWD88_16320</name>
    <name evidence="6" type="ORF">Y036_4101</name>
</gene>
<evidence type="ECO:0000259" key="5">
    <source>
        <dbReference type="PROSITE" id="PS51296"/>
    </source>
</evidence>
<evidence type="ECO:0000313" key="6">
    <source>
        <dbReference type="EMBL" id="KGX10926.1"/>
    </source>
</evidence>
<comment type="caution">
    <text evidence="6">The sequence shown here is derived from an EMBL/GenBank/DDBJ whole genome shotgun (WGS) entry which is preliminary data.</text>
</comment>
<keyword evidence="2" id="KW-0479">Metal-binding</keyword>
<accession>A0A069BCD9</accession>
<keyword evidence="4" id="KW-0411">Iron-sulfur</keyword>
<feature type="domain" description="Rieske" evidence="5">
    <location>
        <begin position="9"/>
        <end position="102"/>
    </location>
</feature>
<dbReference type="eggNOG" id="COG2146">
    <property type="taxonomic scope" value="Bacteria"/>
</dbReference>
<dbReference type="InterPro" id="IPR036922">
    <property type="entry name" value="Rieske_2Fe-2S_sf"/>
</dbReference>
<evidence type="ECO:0000313" key="8">
    <source>
        <dbReference type="Proteomes" id="UP000030475"/>
    </source>
</evidence>
<name>A0A069BCD9_BURPE</name>
<dbReference type="KEGG" id="but:X994_6231"/>
<proteinExistence type="predicted"/>
<dbReference type="Gene3D" id="2.102.10.10">
    <property type="entry name" value="Rieske [2Fe-2S] iron-sulphur domain"/>
    <property type="match status" value="1"/>
</dbReference>
<reference evidence="6 8" key="1">
    <citation type="submission" date="2014-08" db="EMBL/GenBank/DDBJ databases">
        <authorList>
            <person name="Bunnell A."/>
            <person name="Chain P.S."/>
            <person name="Chertkov O."/>
            <person name="Currie B.J."/>
            <person name="Daligault H.E."/>
            <person name="Davenport K.W."/>
            <person name="Davis C."/>
            <person name="Gleasner C.D."/>
            <person name="Johnson S.L."/>
            <person name="Kaestli M."/>
            <person name="Koren S."/>
            <person name="Kunde Y.A."/>
            <person name="Mayo M."/>
            <person name="McMurry K.K."/>
            <person name="Price E.P."/>
            <person name="Reitenga K.G."/>
            <person name="Robison R."/>
            <person name="Rosovitz M.J."/>
            <person name="Sarovich D.S."/>
            <person name="Teshima H."/>
        </authorList>
    </citation>
    <scope>NUCLEOTIDE SEQUENCE [LARGE SCALE GENOMIC DNA]</scope>
    <source>
        <strain evidence="6 8">MSHR44</strain>
    </source>
</reference>
<evidence type="ECO:0000256" key="3">
    <source>
        <dbReference type="ARBA" id="ARBA00023004"/>
    </source>
</evidence>
<keyword evidence="1" id="KW-0001">2Fe-2S</keyword>